<dbReference type="OrthoDB" id="5636356at2"/>
<evidence type="ECO:0000313" key="3">
    <source>
        <dbReference type="Proteomes" id="UP000294164"/>
    </source>
</evidence>
<dbReference type="SUPFAM" id="SSF47413">
    <property type="entry name" value="lambda repressor-like DNA-binding domains"/>
    <property type="match status" value="1"/>
</dbReference>
<proteinExistence type="predicted"/>
<dbReference type="RefSeq" id="WP_130535690.1">
    <property type="nucleotide sequence ID" value="NZ_SHMG01000013.1"/>
</dbReference>
<evidence type="ECO:0000313" key="2">
    <source>
        <dbReference type="EMBL" id="TAA37065.1"/>
    </source>
</evidence>
<feature type="domain" description="HTH cro/C1-type" evidence="1">
    <location>
        <begin position="42"/>
        <end position="76"/>
    </location>
</feature>
<reference evidence="2 3" key="1">
    <citation type="submission" date="2019-02" db="EMBL/GenBank/DDBJ databases">
        <title>WGS of Pseudoxanthomonas species novum from clinical isolates.</title>
        <authorList>
            <person name="Bernier A.-M."/>
            <person name="Bernard K."/>
            <person name="Vachon A."/>
        </authorList>
    </citation>
    <scope>NUCLEOTIDE SEQUENCE [LARGE SCALE GENOMIC DNA]</scope>
    <source>
        <strain evidence="2 3">NML130969</strain>
    </source>
</reference>
<dbReference type="InterPro" id="IPR001387">
    <property type="entry name" value="Cro/C1-type_HTH"/>
</dbReference>
<accession>A0A4Q8LYK7</accession>
<dbReference type="CDD" id="cd00093">
    <property type="entry name" value="HTH_XRE"/>
    <property type="match status" value="1"/>
</dbReference>
<dbReference type="GO" id="GO:0003677">
    <property type="term" value="F:DNA binding"/>
    <property type="evidence" value="ECO:0007669"/>
    <property type="project" value="InterPro"/>
</dbReference>
<dbReference type="AlphaFoldDB" id="A0A4Q8LYK7"/>
<comment type="caution">
    <text evidence="2">The sequence shown here is derived from an EMBL/GenBank/DDBJ whole genome shotgun (WGS) entry which is preliminary data.</text>
</comment>
<dbReference type="Gene3D" id="1.10.260.40">
    <property type="entry name" value="lambda repressor-like DNA-binding domains"/>
    <property type="match status" value="1"/>
</dbReference>
<gene>
    <name evidence="2" type="ORF">EA655_17460</name>
</gene>
<name>A0A4Q8LYK7_9GAMM</name>
<protein>
    <submittedName>
        <fullName evidence="2">Helix-turn-helix domain-containing protein</fullName>
    </submittedName>
</protein>
<dbReference type="Proteomes" id="UP000294164">
    <property type="component" value="Unassembled WGS sequence"/>
</dbReference>
<dbReference type="EMBL" id="SHMG01000013">
    <property type="protein sequence ID" value="TAA37065.1"/>
    <property type="molecule type" value="Genomic_DNA"/>
</dbReference>
<dbReference type="PROSITE" id="PS50943">
    <property type="entry name" value="HTH_CROC1"/>
    <property type="match status" value="1"/>
</dbReference>
<dbReference type="InterPro" id="IPR010982">
    <property type="entry name" value="Lambda_DNA-bd_dom_sf"/>
</dbReference>
<evidence type="ECO:0000259" key="1">
    <source>
        <dbReference type="PROSITE" id="PS50943"/>
    </source>
</evidence>
<sequence length="141" mass="15659">MDIARRRQGFASRFNKALETSGRSGLSDGELLKLFGRHGIAVTTQTVSNWRNGKHMPRLEQIEGLAEALNMDAAELAFGGKGGKLRVQEPRAAWHVGSPEERTLVEGLALLEPEEKALVQELVRVLGQRHAAKRRGRRKRA</sequence>
<organism evidence="2 3">
    <name type="scientific">Pseudoxanthomonas winnipegensis</name>
    <dbReference type="NCBI Taxonomy" id="2480810"/>
    <lineage>
        <taxon>Bacteria</taxon>
        <taxon>Pseudomonadati</taxon>
        <taxon>Pseudomonadota</taxon>
        <taxon>Gammaproteobacteria</taxon>
        <taxon>Lysobacterales</taxon>
        <taxon>Lysobacteraceae</taxon>
        <taxon>Pseudoxanthomonas</taxon>
    </lineage>
</organism>
<dbReference type="Pfam" id="PF01381">
    <property type="entry name" value="HTH_3"/>
    <property type="match status" value="1"/>
</dbReference>